<proteinExistence type="predicted"/>
<evidence type="ECO:0000313" key="2">
    <source>
        <dbReference type="EMBL" id="KAH0569610.1"/>
    </source>
</evidence>
<name>A0A9P8LK94_9EUKA</name>
<organism evidence="2 3">
    <name type="scientific">Spironucleus salmonicida</name>
    <dbReference type="NCBI Taxonomy" id="348837"/>
    <lineage>
        <taxon>Eukaryota</taxon>
        <taxon>Metamonada</taxon>
        <taxon>Diplomonadida</taxon>
        <taxon>Hexamitidae</taxon>
        <taxon>Hexamitinae</taxon>
        <taxon>Spironucleus</taxon>
    </lineage>
</organism>
<dbReference type="KEGG" id="ssao:94302589"/>
<gene>
    <name evidence="2" type="ORF">SS50377_28566</name>
</gene>
<dbReference type="Gene3D" id="2.10.220.10">
    <property type="entry name" value="Hormone Receptor, Insulin-like Growth Factor Receptor 1, Chain A, domain 2"/>
    <property type="match status" value="1"/>
</dbReference>
<dbReference type="EMBL" id="AUWU02000009">
    <property type="protein sequence ID" value="KAH0569610.1"/>
    <property type="molecule type" value="Genomic_DNA"/>
</dbReference>
<accession>A0A9P8LK94</accession>
<protein>
    <submittedName>
        <fullName evidence="2">Cysteine-rich membrane protein 1</fullName>
    </submittedName>
</protein>
<dbReference type="AlphaFoldDB" id="A0A9P8LK94"/>
<comment type="caution">
    <text evidence="2">The sequence shown here is derived from an EMBL/GenBank/DDBJ whole genome shotgun (WGS) entry which is preliminary data.</text>
</comment>
<keyword evidence="1" id="KW-0812">Transmembrane</keyword>
<dbReference type="SUPFAM" id="SSF57184">
    <property type="entry name" value="Growth factor receptor domain"/>
    <property type="match status" value="1"/>
</dbReference>
<keyword evidence="1" id="KW-0472">Membrane</keyword>
<dbReference type="Proteomes" id="UP000018208">
    <property type="component" value="Unassembled WGS sequence"/>
</dbReference>
<evidence type="ECO:0000256" key="1">
    <source>
        <dbReference type="SAM" id="Phobius"/>
    </source>
</evidence>
<dbReference type="InterPro" id="IPR006212">
    <property type="entry name" value="Furin_repeat"/>
</dbReference>
<feature type="transmembrane region" description="Helical" evidence="1">
    <location>
        <begin position="298"/>
        <end position="326"/>
    </location>
</feature>
<evidence type="ECO:0000313" key="3">
    <source>
        <dbReference type="Proteomes" id="UP000018208"/>
    </source>
</evidence>
<keyword evidence="3" id="KW-1185">Reference proteome</keyword>
<keyword evidence="1" id="KW-1133">Transmembrane helix</keyword>
<dbReference type="RefSeq" id="XP_067760383.1">
    <property type="nucleotide sequence ID" value="XM_067912326.1"/>
</dbReference>
<dbReference type="InterPro" id="IPR009030">
    <property type="entry name" value="Growth_fac_rcpt_cys_sf"/>
</dbReference>
<reference evidence="2 3" key="1">
    <citation type="journal article" date="2014" name="PLoS Genet.">
        <title>The Genome of Spironucleus salmonicida Highlights a Fish Pathogen Adapted to Fluctuating Environments.</title>
        <authorList>
            <person name="Xu F."/>
            <person name="Jerlstrom-Hultqvist J."/>
            <person name="Einarsson E."/>
            <person name="Astvaldsson A."/>
            <person name="Svard S.G."/>
            <person name="Andersson J.O."/>
        </authorList>
    </citation>
    <scope>NUCLEOTIDE SEQUENCE [LARGE SCALE GENOMIC DNA]</scope>
    <source>
        <strain evidence="2 3">ATCC 50377</strain>
    </source>
</reference>
<dbReference type="GeneID" id="94302589"/>
<dbReference type="SMART" id="SM00261">
    <property type="entry name" value="FU"/>
    <property type="match status" value="2"/>
</dbReference>
<sequence length="331" mass="35288">MIISKFKQYYGMYNLLYIRYSTIPLLAKPKNQVIYHIIRSMVLQNCKMTTTGTCTRTNKKCKAGHFCPANSVTAVNCIPCENDMKFGQGCYCVDDTVITNCKTCSGDNCATCLPGSFLNSNVCSNCPKGCDKCAETNSCQICAAGFIMEGVKCVRVCGSNKDCDYEDQLFCDISSKRCVKCSDKCQICSSATFCNVCVAGTYVTTIDGRCTAACDGIKDGNYCKDGVATPCGAGIDSACKCGKAFNCASCNSASNACETCFPNFVKGNGGTCNFCISRSNPTDNKCQPEEKESEATKIGAGAVVCIVLGGLVVVGGVVDGLAYYFVRKGKK</sequence>